<dbReference type="AlphaFoldDB" id="A0A3N4IDR7"/>
<sequence length="186" mass="20984">MTRIDQQKDREGRTVPQLSGPVRLLLFRLFQTGMVEASRRNQPVSGVLRMLLRLVLRHQAAASGSRVARRAARDLPVPDHRRLFSELARRSKRNSRAKAILHQVDKSMGRGPYSNRMLGLNRQVVMMVAETFQRGLCVGKRVELFERRSRTMLRGSGANGMVGRRVYRGASEGVVVVVMCFVVGTL</sequence>
<gene>
    <name evidence="1" type="ORF">BJ508DRAFT_374558</name>
</gene>
<protein>
    <submittedName>
        <fullName evidence="1">Uncharacterized protein</fullName>
    </submittedName>
</protein>
<organism evidence="1 2">
    <name type="scientific">Ascobolus immersus RN42</name>
    <dbReference type="NCBI Taxonomy" id="1160509"/>
    <lineage>
        <taxon>Eukaryota</taxon>
        <taxon>Fungi</taxon>
        <taxon>Dikarya</taxon>
        <taxon>Ascomycota</taxon>
        <taxon>Pezizomycotina</taxon>
        <taxon>Pezizomycetes</taxon>
        <taxon>Pezizales</taxon>
        <taxon>Ascobolaceae</taxon>
        <taxon>Ascobolus</taxon>
    </lineage>
</organism>
<evidence type="ECO:0000313" key="2">
    <source>
        <dbReference type="Proteomes" id="UP000275078"/>
    </source>
</evidence>
<accession>A0A3N4IDR7</accession>
<keyword evidence="2" id="KW-1185">Reference proteome</keyword>
<reference evidence="1 2" key="1">
    <citation type="journal article" date="2018" name="Nat. Ecol. Evol.">
        <title>Pezizomycetes genomes reveal the molecular basis of ectomycorrhizal truffle lifestyle.</title>
        <authorList>
            <person name="Murat C."/>
            <person name="Payen T."/>
            <person name="Noel B."/>
            <person name="Kuo A."/>
            <person name="Morin E."/>
            <person name="Chen J."/>
            <person name="Kohler A."/>
            <person name="Krizsan K."/>
            <person name="Balestrini R."/>
            <person name="Da Silva C."/>
            <person name="Montanini B."/>
            <person name="Hainaut M."/>
            <person name="Levati E."/>
            <person name="Barry K.W."/>
            <person name="Belfiori B."/>
            <person name="Cichocki N."/>
            <person name="Clum A."/>
            <person name="Dockter R.B."/>
            <person name="Fauchery L."/>
            <person name="Guy J."/>
            <person name="Iotti M."/>
            <person name="Le Tacon F."/>
            <person name="Lindquist E.A."/>
            <person name="Lipzen A."/>
            <person name="Malagnac F."/>
            <person name="Mello A."/>
            <person name="Molinier V."/>
            <person name="Miyauchi S."/>
            <person name="Poulain J."/>
            <person name="Riccioni C."/>
            <person name="Rubini A."/>
            <person name="Sitrit Y."/>
            <person name="Splivallo R."/>
            <person name="Traeger S."/>
            <person name="Wang M."/>
            <person name="Zifcakova L."/>
            <person name="Wipf D."/>
            <person name="Zambonelli A."/>
            <person name="Paolocci F."/>
            <person name="Nowrousian M."/>
            <person name="Ottonello S."/>
            <person name="Baldrian P."/>
            <person name="Spatafora J.W."/>
            <person name="Henrissat B."/>
            <person name="Nagy L.G."/>
            <person name="Aury J.M."/>
            <person name="Wincker P."/>
            <person name="Grigoriev I.V."/>
            <person name="Bonfante P."/>
            <person name="Martin F.M."/>
        </authorList>
    </citation>
    <scope>NUCLEOTIDE SEQUENCE [LARGE SCALE GENOMIC DNA]</scope>
    <source>
        <strain evidence="1 2">RN42</strain>
    </source>
</reference>
<dbReference type="Proteomes" id="UP000275078">
    <property type="component" value="Unassembled WGS sequence"/>
</dbReference>
<proteinExistence type="predicted"/>
<dbReference type="EMBL" id="ML119661">
    <property type="protein sequence ID" value="RPA83929.1"/>
    <property type="molecule type" value="Genomic_DNA"/>
</dbReference>
<evidence type="ECO:0000313" key="1">
    <source>
        <dbReference type="EMBL" id="RPA83929.1"/>
    </source>
</evidence>
<name>A0A3N4IDR7_ASCIM</name>